<dbReference type="Pfam" id="PF11976">
    <property type="entry name" value="Rad60-SLD"/>
    <property type="match status" value="1"/>
</dbReference>
<dbReference type="Proteomes" id="UP000006038">
    <property type="component" value="Chromosome 7"/>
</dbReference>
<dbReference type="eggNOG" id="KOG1769">
    <property type="taxonomic scope" value="Eukaryota"/>
</dbReference>
<dbReference type="PANTHER" id="PTHR10562">
    <property type="entry name" value="SMALL UBIQUITIN-RELATED MODIFIER"/>
    <property type="match status" value="1"/>
</dbReference>
<dbReference type="CDD" id="cd01763">
    <property type="entry name" value="Ubl_SUMO_like"/>
    <property type="match status" value="1"/>
</dbReference>
<evidence type="ECO:0000313" key="3">
    <source>
        <dbReference type="EnsemblPlants" id="OB07G25460.1"/>
    </source>
</evidence>
<evidence type="ECO:0000259" key="2">
    <source>
        <dbReference type="Pfam" id="PF11976"/>
    </source>
</evidence>
<accession>J3MMB4</accession>
<dbReference type="SUPFAM" id="SSF54236">
    <property type="entry name" value="Ubiquitin-like"/>
    <property type="match status" value="4"/>
</dbReference>
<proteinExistence type="predicted"/>
<keyword evidence="4" id="KW-1185">Reference proteome</keyword>
<dbReference type="STRING" id="4533.J3MMB4"/>
<feature type="domain" description="Rad60/SUMO-like" evidence="2">
    <location>
        <begin position="291"/>
        <end position="363"/>
    </location>
</feature>
<sequence length="368" mass="40727">MGKRSRERLSGMSMATTAGAEASCPWPPEADPGPSKLITLRVKDSEGVRITRTMRRTDALRDLIGFYRAMALPGDMAFVDAGGVFMHYGTVVAGDKTPADYGMEDSDEVAFFPDRVSTVPITLTVKDGKGRRVTRTMHRFNVLNILFGLHYEMLPPGAPKEGFFVYHGREVHCVMTPDCCKMEDGDEITFVPISKPSAFVTLTMKRTGTNDVDDHGSSSAVTRTMRRTDALQGLVDFYFDMVPTDEEHGAEWDVVYCGKQIDGEKTPADYEMEDGDQLRLVPASKRSAFVTITLAGVERATHTFTIRRTDKLQGLVDLWSRMAPRRYQHGFILLFDGRRVSGSPPPGTPDNLELEDGDTIDVVAVQVG</sequence>
<dbReference type="EnsemblPlants" id="OB07G25460.1">
    <property type="protein sequence ID" value="OB07G25460.1"/>
    <property type="gene ID" value="OB07G25460"/>
</dbReference>
<evidence type="ECO:0000256" key="1">
    <source>
        <dbReference type="SAM" id="MobiDB-lite"/>
    </source>
</evidence>
<dbReference type="AlphaFoldDB" id="J3MMB4"/>
<dbReference type="HOGENOM" id="CLU_047326_1_0_1"/>
<dbReference type="OMA" id="DCCKMED"/>
<dbReference type="InterPro" id="IPR022617">
    <property type="entry name" value="Rad60/SUMO-like_dom"/>
</dbReference>
<name>J3MMB4_ORYBR</name>
<dbReference type="Gene3D" id="3.10.20.90">
    <property type="entry name" value="Phosphatidylinositol 3-kinase Catalytic Subunit, Chain A, domain 1"/>
    <property type="match status" value="4"/>
</dbReference>
<reference evidence="3" key="1">
    <citation type="journal article" date="2013" name="Nat. Commun.">
        <title>Whole-genome sequencing of Oryza brachyantha reveals mechanisms underlying Oryza genome evolution.</title>
        <authorList>
            <person name="Chen J."/>
            <person name="Huang Q."/>
            <person name="Gao D."/>
            <person name="Wang J."/>
            <person name="Lang Y."/>
            <person name="Liu T."/>
            <person name="Li B."/>
            <person name="Bai Z."/>
            <person name="Luis Goicoechea J."/>
            <person name="Liang C."/>
            <person name="Chen C."/>
            <person name="Zhang W."/>
            <person name="Sun S."/>
            <person name="Liao Y."/>
            <person name="Zhang X."/>
            <person name="Yang L."/>
            <person name="Song C."/>
            <person name="Wang M."/>
            <person name="Shi J."/>
            <person name="Liu G."/>
            <person name="Liu J."/>
            <person name="Zhou H."/>
            <person name="Zhou W."/>
            <person name="Yu Q."/>
            <person name="An N."/>
            <person name="Chen Y."/>
            <person name="Cai Q."/>
            <person name="Wang B."/>
            <person name="Liu B."/>
            <person name="Min J."/>
            <person name="Huang Y."/>
            <person name="Wu H."/>
            <person name="Li Z."/>
            <person name="Zhang Y."/>
            <person name="Yin Y."/>
            <person name="Song W."/>
            <person name="Jiang J."/>
            <person name="Jackson S.A."/>
            <person name="Wing R.A."/>
            <person name="Wang J."/>
            <person name="Chen M."/>
        </authorList>
    </citation>
    <scope>NUCLEOTIDE SEQUENCE [LARGE SCALE GENOMIC DNA]</scope>
    <source>
        <strain evidence="3">cv. IRGC 101232</strain>
    </source>
</reference>
<organism evidence="3">
    <name type="scientific">Oryza brachyantha</name>
    <name type="common">malo sina</name>
    <dbReference type="NCBI Taxonomy" id="4533"/>
    <lineage>
        <taxon>Eukaryota</taxon>
        <taxon>Viridiplantae</taxon>
        <taxon>Streptophyta</taxon>
        <taxon>Embryophyta</taxon>
        <taxon>Tracheophyta</taxon>
        <taxon>Spermatophyta</taxon>
        <taxon>Magnoliopsida</taxon>
        <taxon>Liliopsida</taxon>
        <taxon>Poales</taxon>
        <taxon>Poaceae</taxon>
        <taxon>BOP clade</taxon>
        <taxon>Oryzoideae</taxon>
        <taxon>Oryzeae</taxon>
        <taxon>Oryzinae</taxon>
        <taxon>Oryza</taxon>
    </lineage>
</organism>
<protein>
    <recommendedName>
        <fullName evidence="2">Rad60/SUMO-like domain-containing protein</fullName>
    </recommendedName>
</protein>
<feature type="region of interest" description="Disordered" evidence="1">
    <location>
        <begin position="1"/>
        <end position="34"/>
    </location>
</feature>
<dbReference type="InterPro" id="IPR029071">
    <property type="entry name" value="Ubiquitin-like_domsf"/>
</dbReference>
<dbReference type="Gramene" id="OB07G25460.1">
    <property type="protein sequence ID" value="OB07G25460.1"/>
    <property type="gene ID" value="OB07G25460"/>
</dbReference>
<evidence type="ECO:0000313" key="4">
    <source>
        <dbReference type="Proteomes" id="UP000006038"/>
    </source>
</evidence>
<reference evidence="3" key="2">
    <citation type="submission" date="2013-04" db="UniProtKB">
        <authorList>
            <consortium name="EnsemblPlants"/>
        </authorList>
    </citation>
    <scope>IDENTIFICATION</scope>
</reference>